<evidence type="ECO:0000313" key="2">
    <source>
        <dbReference type="EMBL" id="CAH2061684.1"/>
    </source>
</evidence>
<proteinExistence type="predicted"/>
<evidence type="ECO:0000313" key="3">
    <source>
        <dbReference type="Proteomes" id="UP000837857"/>
    </source>
</evidence>
<organism evidence="2 3">
    <name type="scientific">Iphiclides podalirius</name>
    <name type="common">scarce swallowtail</name>
    <dbReference type="NCBI Taxonomy" id="110791"/>
    <lineage>
        <taxon>Eukaryota</taxon>
        <taxon>Metazoa</taxon>
        <taxon>Ecdysozoa</taxon>
        <taxon>Arthropoda</taxon>
        <taxon>Hexapoda</taxon>
        <taxon>Insecta</taxon>
        <taxon>Pterygota</taxon>
        <taxon>Neoptera</taxon>
        <taxon>Endopterygota</taxon>
        <taxon>Lepidoptera</taxon>
        <taxon>Glossata</taxon>
        <taxon>Ditrysia</taxon>
        <taxon>Papilionoidea</taxon>
        <taxon>Papilionidae</taxon>
        <taxon>Papilioninae</taxon>
        <taxon>Iphiclides</taxon>
    </lineage>
</organism>
<dbReference type="EMBL" id="OW152840">
    <property type="protein sequence ID" value="CAH2061684.1"/>
    <property type="molecule type" value="Genomic_DNA"/>
</dbReference>
<name>A0ABN8INP8_9NEOP</name>
<dbReference type="Proteomes" id="UP000837857">
    <property type="component" value="Chromosome 28"/>
</dbReference>
<feature type="region of interest" description="Disordered" evidence="1">
    <location>
        <begin position="27"/>
        <end position="102"/>
    </location>
</feature>
<reference evidence="2" key="1">
    <citation type="submission" date="2022-03" db="EMBL/GenBank/DDBJ databases">
        <authorList>
            <person name="Martin H S."/>
        </authorList>
    </citation>
    <scope>NUCLEOTIDE SEQUENCE</scope>
</reference>
<feature type="non-terminal residue" evidence="2">
    <location>
        <position position="102"/>
    </location>
</feature>
<gene>
    <name evidence="2" type="ORF">IPOD504_LOCUS11366</name>
</gene>
<feature type="compositionally biased region" description="Polar residues" evidence="1">
    <location>
        <begin position="53"/>
        <end position="64"/>
    </location>
</feature>
<feature type="compositionally biased region" description="Basic and acidic residues" evidence="1">
    <location>
        <begin position="65"/>
        <end position="84"/>
    </location>
</feature>
<keyword evidence="3" id="KW-1185">Reference proteome</keyword>
<protein>
    <submittedName>
        <fullName evidence="2">Uncharacterized protein</fullName>
    </submittedName>
</protein>
<sequence length="102" mass="10632">MDISVLATSVGTDLRVPLHARGSVRGCERRGCRGGGGAALSTLSQCRRGGKSGPTSLQPLTSAHRNPELRDTHRCSVLGDERSVRRAPTPPVSVSLAHPAAP</sequence>
<evidence type="ECO:0000256" key="1">
    <source>
        <dbReference type="SAM" id="MobiDB-lite"/>
    </source>
</evidence>
<accession>A0ABN8INP8</accession>